<proteinExistence type="predicted"/>
<dbReference type="RefSeq" id="WP_138568976.1">
    <property type="nucleotide sequence ID" value="NZ_PNCM01000049.1"/>
</dbReference>
<reference evidence="1 2" key="1">
    <citation type="submission" date="2017-12" db="EMBL/GenBank/DDBJ databases">
        <authorList>
            <person name="Paulsen S."/>
            <person name="Gram L.K."/>
        </authorList>
    </citation>
    <scope>NUCLEOTIDE SEQUENCE [LARGE SCALE GENOMIC DNA]</scope>
    <source>
        <strain evidence="1 2">S1189</strain>
    </source>
</reference>
<dbReference type="AlphaFoldDB" id="A0A5S3YQ45"/>
<evidence type="ECO:0000313" key="1">
    <source>
        <dbReference type="EMBL" id="TMP77851.1"/>
    </source>
</evidence>
<dbReference type="OrthoDB" id="6312867at2"/>
<dbReference type="EMBL" id="PNCM01000049">
    <property type="protein sequence ID" value="TMP77851.1"/>
    <property type="molecule type" value="Genomic_DNA"/>
</dbReference>
<organism evidence="1 2">
    <name type="scientific">Pseudoalteromonas phenolica</name>
    <dbReference type="NCBI Taxonomy" id="161398"/>
    <lineage>
        <taxon>Bacteria</taxon>
        <taxon>Pseudomonadati</taxon>
        <taxon>Pseudomonadota</taxon>
        <taxon>Gammaproteobacteria</taxon>
        <taxon>Alteromonadales</taxon>
        <taxon>Pseudoalteromonadaceae</taxon>
        <taxon>Pseudoalteromonas</taxon>
    </lineage>
</organism>
<gene>
    <name evidence="1" type="ORF">CWB73_18730</name>
</gene>
<name>A0A5S3YQ45_9GAMM</name>
<reference evidence="2" key="2">
    <citation type="submission" date="2019-06" db="EMBL/GenBank/DDBJ databases">
        <title>Co-occurence of chitin degradation, pigmentation and bioactivity in marine Pseudoalteromonas.</title>
        <authorList>
            <person name="Sonnenschein E.C."/>
            <person name="Bech P.K."/>
        </authorList>
    </citation>
    <scope>NUCLEOTIDE SEQUENCE [LARGE SCALE GENOMIC DNA]</scope>
    <source>
        <strain evidence="2">S1189</strain>
    </source>
</reference>
<dbReference type="Proteomes" id="UP000307362">
    <property type="component" value="Unassembled WGS sequence"/>
</dbReference>
<accession>A0A5S3YQ45</accession>
<protein>
    <submittedName>
        <fullName evidence="1">Uncharacterized protein</fullName>
    </submittedName>
</protein>
<comment type="caution">
    <text evidence="1">The sequence shown here is derived from an EMBL/GenBank/DDBJ whole genome shotgun (WGS) entry which is preliminary data.</text>
</comment>
<sequence length="70" mass="7761">MKFKLRKKHIKELQTTNNTLPQGFTPEIAGGYNPHTAKHCDYTEPSAQGMTHCVAFTCGFQFESGCGVII</sequence>
<evidence type="ECO:0000313" key="2">
    <source>
        <dbReference type="Proteomes" id="UP000307362"/>
    </source>
</evidence>